<dbReference type="InterPro" id="IPR011009">
    <property type="entry name" value="Kinase-like_dom_sf"/>
</dbReference>
<keyword evidence="2" id="KW-0547">Nucleotide-binding</keyword>
<sequence>MPALAADDAFPPPRATGQMPAAELRGMHGYRLGALLGEGGGGWVYRAVRIDTGRTVAIKLMREDTARTAVERERSRTRFARETRLCETLHHPHVVALLDKGQTPDGRLFAVFEHVPGRTLRDMLAAEGALSAVTTGLLMTQVLEGLAAAHRQGVVHRDLTPQNVMVTMTDGVPHAKILDFGIGALLPGAAQADGRTPTQSTEVLGSPQYCAPEQLRNEAPTIRTDLYAWGLLVIECLTGHAVMQGASIAEILYQHLSPVDVALPPAIAAHPLGTVLRLALNKDPRRRAASADELAAQFRALPFQALVGEFDYRRASHRRAEVSRTGTGNGEAGVYRQVTVLCCHAGVAAEASHAAADAACLDALEACEQQWLTKCADIAVGYGGEACGKLGDTLLFYFGTQDGIDRPARRAARAALEMMRQAGRARHEAPALPGGRETAGCPGVEIAAAIHAGPILAQAPLTAGGATAATAAKLLRLASPGSILLTEDARQLLERHIDHAPAPLRFARAGHPSQRVYTLLGERHEHASFDSLDRSEAPPMIGRDRERETLLRTWRSVAAPGPDAQDENPPLRPARLVIGEPGIGKSRLVYDLCETVRKTGQAFAWCACLPERVNHALFPLLRFVAAHWHIDADGETAAALAAIDRMIEPLDCDRAAARATLAAWLGVAREPGSLPWSSVRQQQALFEVLREIVVSLGGGGAVLFVVEDVQWIDRASAEFIESLRRSPSCRSVCIVMTSRPEALERWRAGTDRMTLRRLSRSDTRRLIAVLLDRPGIDASALDALTKHTAGIPLFAEEIVRELVISGAAPDAQGIGVPDRYPLPGTLRDMLELALDRIDGARDTAQLAATIGLEVDARLLADVSSYEPAVLDEHLKRLLEARVIYAQHRLDGVSYAFRHALIREAAYESMPAAVRRRNHACVARALGLRPERGSGMQTLNIAQHFVRAQAFAEAVPYGIRAAQRALERALHDDAIRYAQMVRDWLTRCDYAGQARDEARADLALVHAMMARFGWADPQVHGHAERLLRQVDGLDDAQLVASALWTVATRHHVASDRAAVQRIVVQLLGLAASSNDPGIRVAARSMQGMSLWIDGHYPAARAALEAALAGYDVARDAGHRRVFGLDTRAWSMAALASVMWHMQDDPEPSLAMARDAVHRATCTDHLPTLGVTLMYFARMQQCAGDRAGARATTEIILRLSSLYGLSAVERYAAIIHAWSGGDRDAVVAHIDALRGSGCLLGLTYYASLIAEIDAARGDWRSALREIDACLALCREMSERYYEAELLLKKAQYLIHAAAGESCGAASEVCRAALDAALAAGMSRTAASAREMLARLRRTDDIESASACNTLTTGALQ</sequence>
<dbReference type="PROSITE" id="PS00109">
    <property type="entry name" value="PROTEIN_KINASE_TYR"/>
    <property type="match status" value="1"/>
</dbReference>
<name>A0A4U1HZM1_9BURK</name>
<dbReference type="GO" id="GO:0004672">
    <property type="term" value="F:protein kinase activity"/>
    <property type="evidence" value="ECO:0007669"/>
    <property type="project" value="InterPro"/>
</dbReference>
<evidence type="ECO:0000256" key="2">
    <source>
        <dbReference type="ARBA" id="ARBA00022741"/>
    </source>
</evidence>
<dbReference type="GO" id="GO:0005737">
    <property type="term" value="C:cytoplasm"/>
    <property type="evidence" value="ECO:0007669"/>
    <property type="project" value="TreeGrafter"/>
</dbReference>
<comment type="subcellular location">
    <subcellularLocation>
        <location evidence="1">Membrane</location>
        <topology evidence="1">Single-pass membrane protein</topology>
    </subcellularLocation>
</comment>
<dbReference type="Proteomes" id="UP000305539">
    <property type="component" value="Unassembled WGS sequence"/>
</dbReference>
<gene>
    <name evidence="5" type="ORF">FAZ69_22105</name>
</gene>
<keyword evidence="5" id="KW-0808">Transferase</keyword>
<reference evidence="5 6" key="1">
    <citation type="submission" date="2019-04" db="EMBL/GenBank/DDBJ databases">
        <title>Trinickia sp. 7GSK02, isolated from subtropical forest soil.</title>
        <authorList>
            <person name="Gao Z.-H."/>
            <person name="Qiu L.-H."/>
        </authorList>
    </citation>
    <scope>NUCLEOTIDE SEQUENCE [LARGE SCALE GENOMIC DNA]</scope>
    <source>
        <strain evidence="5 6">7GSK02</strain>
    </source>
</reference>
<accession>A0A4U1HZM1</accession>
<dbReference type="InterPro" id="IPR027417">
    <property type="entry name" value="P-loop_NTPase"/>
</dbReference>
<dbReference type="GO" id="GO:0005524">
    <property type="term" value="F:ATP binding"/>
    <property type="evidence" value="ECO:0007669"/>
    <property type="project" value="UniProtKB-KW"/>
</dbReference>
<dbReference type="Pfam" id="PF13191">
    <property type="entry name" value="AAA_16"/>
    <property type="match status" value="1"/>
</dbReference>
<dbReference type="CDD" id="cd14014">
    <property type="entry name" value="STKc_PknB_like"/>
    <property type="match status" value="1"/>
</dbReference>
<dbReference type="InterPro" id="IPR008266">
    <property type="entry name" value="Tyr_kinase_AS"/>
</dbReference>
<dbReference type="SUPFAM" id="SSF56112">
    <property type="entry name" value="Protein kinase-like (PK-like)"/>
    <property type="match status" value="1"/>
</dbReference>
<dbReference type="InterPro" id="IPR029787">
    <property type="entry name" value="Nucleotide_cyclase"/>
</dbReference>
<dbReference type="EMBL" id="SWJE01000012">
    <property type="protein sequence ID" value="TKC86064.1"/>
    <property type="molecule type" value="Genomic_DNA"/>
</dbReference>
<organism evidence="5 6">
    <name type="scientific">Trinickia terrae</name>
    <dbReference type="NCBI Taxonomy" id="2571161"/>
    <lineage>
        <taxon>Bacteria</taxon>
        <taxon>Pseudomonadati</taxon>
        <taxon>Pseudomonadota</taxon>
        <taxon>Betaproteobacteria</taxon>
        <taxon>Burkholderiales</taxon>
        <taxon>Burkholderiaceae</taxon>
        <taxon>Trinickia</taxon>
    </lineage>
</organism>
<dbReference type="GO" id="GO:0004016">
    <property type="term" value="F:adenylate cyclase activity"/>
    <property type="evidence" value="ECO:0007669"/>
    <property type="project" value="TreeGrafter"/>
</dbReference>
<dbReference type="InterPro" id="IPR041664">
    <property type="entry name" value="AAA_16"/>
</dbReference>
<dbReference type="OrthoDB" id="9758570at2"/>
<dbReference type="Gene3D" id="1.10.510.10">
    <property type="entry name" value="Transferase(Phosphotransferase) domain 1"/>
    <property type="match status" value="1"/>
</dbReference>
<protein>
    <submittedName>
        <fullName evidence="5">TOMM system kinase/cyclase fusion protein</fullName>
    </submittedName>
</protein>
<dbReference type="InterPro" id="IPR000719">
    <property type="entry name" value="Prot_kinase_dom"/>
</dbReference>
<dbReference type="Pfam" id="PF00069">
    <property type="entry name" value="Pkinase"/>
    <property type="match status" value="1"/>
</dbReference>
<dbReference type="PROSITE" id="PS50011">
    <property type="entry name" value="PROTEIN_KINASE_DOM"/>
    <property type="match status" value="1"/>
</dbReference>
<dbReference type="Gene3D" id="3.30.70.1230">
    <property type="entry name" value="Nucleotide cyclase"/>
    <property type="match status" value="1"/>
</dbReference>
<evidence type="ECO:0000313" key="6">
    <source>
        <dbReference type="Proteomes" id="UP000305539"/>
    </source>
</evidence>
<keyword evidence="3" id="KW-0067">ATP-binding</keyword>
<keyword evidence="6" id="KW-1185">Reference proteome</keyword>
<feature type="domain" description="Protein kinase" evidence="4">
    <location>
        <begin position="30"/>
        <end position="304"/>
    </location>
</feature>
<comment type="caution">
    <text evidence="5">The sequence shown here is derived from an EMBL/GenBank/DDBJ whole genome shotgun (WGS) entry which is preliminary data.</text>
</comment>
<dbReference type="GO" id="GO:0016020">
    <property type="term" value="C:membrane"/>
    <property type="evidence" value="ECO:0007669"/>
    <property type="project" value="UniProtKB-SubCell"/>
</dbReference>
<dbReference type="SUPFAM" id="SSF55073">
    <property type="entry name" value="Nucleotide cyclase"/>
    <property type="match status" value="1"/>
</dbReference>
<evidence type="ECO:0000313" key="5">
    <source>
        <dbReference type="EMBL" id="TKC86064.1"/>
    </source>
</evidence>
<evidence type="ECO:0000256" key="1">
    <source>
        <dbReference type="ARBA" id="ARBA00004167"/>
    </source>
</evidence>
<dbReference type="PANTHER" id="PTHR16305">
    <property type="entry name" value="TESTICULAR SOLUBLE ADENYLYL CYCLASE"/>
    <property type="match status" value="1"/>
</dbReference>
<evidence type="ECO:0000259" key="4">
    <source>
        <dbReference type="PROSITE" id="PS50011"/>
    </source>
</evidence>
<keyword evidence="5" id="KW-0418">Kinase</keyword>
<dbReference type="NCBIfam" id="TIGR03903">
    <property type="entry name" value="TOMM_kin_cyc"/>
    <property type="match status" value="1"/>
</dbReference>
<evidence type="ECO:0000256" key="3">
    <source>
        <dbReference type="ARBA" id="ARBA00022840"/>
    </source>
</evidence>
<dbReference type="PANTHER" id="PTHR16305:SF28">
    <property type="entry name" value="GUANYLATE CYCLASE DOMAIN-CONTAINING PROTEIN"/>
    <property type="match status" value="1"/>
</dbReference>
<dbReference type="SUPFAM" id="SSF52540">
    <property type="entry name" value="P-loop containing nucleoside triphosphate hydrolases"/>
    <property type="match status" value="1"/>
</dbReference>
<dbReference type="InterPro" id="IPR023889">
    <property type="entry name" value="TOMM_kin_cyc"/>
</dbReference>
<proteinExistence type="predicted"/>